<dbReference type="InterPro" id="IPR014710">
    <property type="entry name" value="RmlC-like_jellyroll"/>
</dbReference>
<keyword evidence="3" id="KW-0804">Transcription</keyword>
<evidence type="ECO:0000256" key="2">
    <source>
        <dbReference type="ARBA" id="ARBA00023125"/>
    </source>
</evidence>
<dbReference type="Proteomes" id="UP000555728">
    <property type="component" value="Unassembled WGS sequence"/>
</dbReference>
<dbReference type="InterPro" id="IPR036388">
    <property type="entry name" value="WH-like_DNA-bd_sf"/>
</dbReference>
<dbReference type="Pfam" id="PF13545">
    <property type="entry name" value="HTH_Crp_2"/>
    <property type="match status" value="1"/>
</dbReference>
<evidence type="ECO:0000256" key="4">
    <source>
        <dbReference type="SAM" id="MobiDB-lite"/>
    </source>
</evidence>
<name>A0A7W6WKF2_9PROT</name>
<evidence type="ECO:0000313" key="7">
    <source>
        <dbReference type="Proteomes" id="UP000555728"/>
    </source>
</evidence>
<dbReference type="Gene3D" id="2.60.120.10">
    <property type="entry name" value="Jelly Rolls"/>
    <property type="match status" value="1"/>
</dbReference>
<dbReference type="InterPro" id="IPR000595">
    <property type="entry name" value="cNMP-bd_dom"/>
</dbReference>
<organism evidence="6 7">
    <name type="scientific">Roseospira goensis</name>
    <dbReference type="NCBI Taxonomy" id="391922"/>
    <lineage>
        <taxon>Bacteria</taxon>
        <taxon>Pseudomonadati</taxon>
        <taxon>Pseudomonadota</taxon>
        <taxon>Alphaproteobacteria</taxon>
        <taxon>Rhodospirillales</taxon>
        <taxon>Rhodospirillaceae</taxon>
        <taxon>Roseospira</taxon>
    </lineage>
</organism>
<dbReference type="SUPFAM" id="SSF46785">
    <property type="entry name" value="Winged helix' DNA-binding domain"/>
    <property type="match status" value="1"/>
</dbReference>
<feature type="domain" description="HTH crp-type" evidence="5">
    <location>
        <begin position="159"/>
        <end position="233"/>
    </location>
</feature>
<sequence length="263" mass="28074">MLESCAAPDALCAPAAAADAGERCPSRSGALSPGDGAARWGGRPRRVPAGTELRFEGDPADSVLWVLTGWVALSKSLDDGRRQILDLVLPVDLIQAVAADGATSSCRITALTETVIAACAWPAFARRLAATAALRELVDRLAAAAAARQTERMLRLGQGTAYERVAHVLLELFVRLEAAHQTAETAFPLPITQTELGDLTGLTSVHVCRTLRRLARNGVIRHPDHAIVIRDVAELCRISRLSLDQFRTQILPPGLTMARPALA</sequence>
<dbReference type="AlphaFoldDB" id="A0A7W6WKF2"/>
<accession>A0A7W6WKF2</accession>
<evidence type="ECO:0000313" key="6">
    <source>
        <dbReference type="EMBL" id="MBB4285689.1"/>
    </source>
</evidence>
<protein>
    <submittedName>
        <fullName evidence="6">CRP-like cAMP-binding protein</fullName>
    </submittedName>
</protein>
<dbReference type="Gene3D" id="1.10.10.10">
    <property type="entry name" value="Winged helix-like DNA-binding domain superfamily/Winged helix DNA-binding domain"/>
    <property type="match status" value="1"/>
</dbReference>
<dbReference type="Pfam" id="PF00027">
    <property type="entry name" value="cNMP_binding"/>
    <property type="match status" value="1"/>
</dbReference>
<dbReference type="InterPro" id="IPR036390">
    <property type="entry name" value="WH_DNA-bd_sf"/>
</dbReference>
<keyword evidence="1" id="KW-0805">Transcription regulation</keyword>
<dbReference type="PROSITE" id="PS51063">
    <property type="entry name" value="HTH_CRP_2"/>
    <property type="match status" value="1"/>
</dbReference>
<keyword evidence="2" id="KW-0238">DNA-binding</keyword>
<dbReference type="EMBL" id="JACIGI010000009">
    <property type="protein sequence ID" value="MBB4285689.1"/>
    <property type="molecule type" value="Genomic_DNA"/>
</dbReference>
<dbReference type="SUPFAM" id="SSF51206">
    <property type="entry name" value="cAMP-binding domain-like"/>
    <property type="match status" value="1"/>
</dbReference>
<evidence type="ECO:0000256" key="3">
    <source>
        <dbReference type="ARBA" id="ARBA00023163"/>
    </source>
</evidence>
<evidence type="ECO:0000259" key="5">
    <source>
        <dbReference type="PROSITE" id="PS51063"/>
    </source>
</evidence>
<dbReference type="SMART" id="SM00419">
    <property type="entry name" value="HTH_CRP"/>
    <property type="match status" value="1"/>
</dbReference>
<evidence type="ECO:0000256" key="1">
    <source>
        <dbReference type="ARBA" id="ARBA00023015"/>
    </source>
</evidence>
<dbReference type="InterPro" id="IPR012318">
    <property type="entry name" value="HTH_CRP"/>
</dbReference>
<gene>
    <name evidence="6" type="ORF">GGD88_001409</name>
</gene>
<keyword evidence="7" id="KW-1185">Reference proteome</keyword>
<dbReference type="RefSeq" id="WP_184433334.1">
    <property type="nucleotide sequence ID" value="NZ_JACIGI010000009.1"/>
</dbReference>
<dbReference type="CDD" id="cd00038">
    <property type="entry name" value="CAP_ED"/>
    <property type="match status" value="1"/>
</dbReference>
<reference evidence="6 7" key="1">
    <citation type="submission" date="2020-08" db="EMBL/GenBank/DDBJ databases">
        <title>Genome sequencing of Purple Non-Sulfur Bacteria from various extreme environments.</title>
        <authorList>
            <person name="Mayer M."/>
        </authorList>
    </citation>
    <scope>NUCLEOTIDE SEQUENCE [LARGE SCALE GENOMIC DNA]</scope>
    <source>
        <strain evidence="6 7">JA135</strain>
    </source>
</reference>
<comment type="caution">
    <text evidence="6">The sequence shown here is derived from an EMBL/GenBank/DDBJ whole genome shotgun (WGS) entry which is preliminary data.</text>
</comment>
<dbReference type="InterPro" id="IPR018490">
    <property type="entry name" value="cNMP-bd_dom_sf"/>
</dbReference>
<dbReference type="GO" id="GO:0006355">
    <property type="term" value="P:regulation of DNA-templated transcription"/>
    <property type="evidence" value="ECO:0007669"/>
    <property type="project" value="InterPro"/>
</dbReference>
<dbReference type="GO" id="GO:0003677">
    <property type="term" value="F:DNA binding"/>
    <property type="evidence" value="ECO:0007669"/>
    <property type="project" value="UniProtKB-KW"/>
</dbReference>
<proteinExistence type="predicted"/>
<feature type="region of interest" description="Disordered" evidence="4">
    <location>
        <begin position="23"/>
        <end position="43"/>
    </location>
</feature>